<dbReference type="Proteomes" id="UP000717696">
    <property type="component" value="Unassembled WGS sequence"/>
</dbReference>
<dbReference type="InterPro" id="IPR011009">
    <property type="entry name" value="Kinase-like_dom_sf"/>
</dbReference>
<dbReference type="GO" id="GO:0004672">
    <property type="term" value="F:protein kinase activity"/>
    <property type="evidence" value="ECO:0007669"/>
    <property type="project" value="InterPro"/>
</dbReference>
<dbReference type="AlphaFoldDB" id="A0A9P9J7I3"/>
<dbReference type="Gene3D" id="3.30.200.20">
    <property type="entry name" value="Phosphorylase Kinase, domain 1"/>
    <property type="match status" value="1"/>
</dbReference>
<dbReference type="EMBL" id="JAGMUU010000010">
    <property type="protein sequence ID" value="KAH7144587.1"/>
    <property type="molecule type" value="Genomic_DNA"/>
</dbReference>
<dbReference type="PRINTS" id="PR00301">
    <property type="entry name" value="HEATSHOCK70"/>
</dbReference>
<feature type="domain" description="Protein kinase" evidence="4">
    <location>
        <begin position="797"/>
        <end position="883"/>
    </location>
</feature>
<dbReference type="PANTHER" id="PTHR45639:SF34">
    <property type="entry name" value="CHAPERONE PROTEIN DNAK"/>
    <property type="match status" value="1"/>
</dbReference>
<keyword evidence="6" id="KW-1185">Reference proteome</keyword>
<evidence type="ECO:0000256" key="2">
    <source>
        <dbReference type="ARBA" id="ARBA00022840"/>
    </source>
</evidence>
<dbReference type="Pfam" id="PF00012">
    <property type="entry name" value="HSP70"/>
    <property type="match status" value="1"/>
</dbReference>
<evidence type="ECO:0000259" key="4">
    <source>
        <dbReference type="PROSITE" id="PS50011"/>
    </source>
</evidence>
<gene>
    <name evidence="5" type="ORF">B0J13DRAFT_47563</name>
</gene>
<organism evidence="5 6">
    <name type="scientific">Dactylonectria estremocensis</name>
    <dbReference type="NCBI Taxonomy" id="1079267"/>
    <lineage>
        <taxon>Eukaryota</taxon>
        <taxon>Fungi</taxon>
        <taxon>Dikarya</taxon>
        <taxon>Ascomycota</taxon>
        <taxon>Pezizomycotina</taxon>
        <taxon>Sordariomycetes</taxon>
        <taxon>Hypocreomycetidae</taxon>
        <taxon>Hypocreales</taxon>
        <taxon>Nectriaceae</taxon>
        <taxon>Dactylonectria</taxon>
    </lineage>
</organism>
<comment type="caution">
    <text evidence="5">The sequence shown here is derived from an EMBL/GenBank/DDBJ whole genome shotgun (WGS) entry which is preliminary data.</text>
</comment>
<dbReference type="Gene3D" id="2.60.34.10">
    <property type="entry name" value="Substrate Binding Domain Of DNAk, Chain A, domain 1"/>
    <property type="match status" value="1"/>
</dbReference>
<dbReference type="InterPro" id="IPR043129">
    <property type="entry name" value="ATPase_NBD"/>
</dbReference>
<evidence type="ECO:0000313" key="5">
    <source>
        <dbReference type="EMBL" id="KAH7144587.1"/>
    </source>
</evidence>
<evidence type="ECO:0000313" key="6">
    <source>
        <dbReference type="Proteomes" id="UP000717696"/>
    </source>
</evidence>
<dbReference type="Gene3D" id="3.30.420.40">
    <property type="match status" value="2"/>
</dbReference>
<sequence>MMPVTERGHAIGIDIGTANTRVAVFRKDGPEIIPDSEGHRSMPSYVSFTERERLIGWPAKSKITQNPENTVYGIHRFLHPASELKHMASDVIPPPFRYTYKQSVLIEADYLGMKRSFMPVEILAMILSRAKRNAETYLGSKVYEVVLGVPVFFSFHQRNLMQDAAKIAGLNVLHMTLAPSAILNAWLWESVITRKKKDQVVFVVDLGARSLDVAVATIEDDFAEPIAVSSNQAVGGDHFLDMVLEEKVDEIAQKWKRYVRQNKRASQRLRKACEIAICELSSAEIASFQIESLFEGMDYQGNITRTKLESICQLAAPSMEDLFREVLASARMDRAGIDNVILAGSSSRIPKVQEIVSTFFHGKPLTKSLNPDEAGAHGLAIRASLLSLPGEKPLHSHSDFFSLDSLAQSIEIVGPCGTKHEILPRNSILPSLFVNQIRIRGKDQAVSVVERGRKEHESSRFLARIDLTDLKLPVDQEWVELKCTFRISANPYEATCILTMKDDGPSIQKALVLDGTLSQETLAELRTAARMDDQADEVEAARVTLRNNLDSRIGSLLESVGDLKPSERATKLRLSIEEVRLWTDENPFAIASKYQRADRDLDECASQLDTLQAHDLRGTLEAKLDALGLQPNTDSPIIKPSVSDSDVVTAKAATSDRPCTGEPDHGDNLVSRDEDQGIDSLFSPSRASSGLVFKDADFERVTIFLRNTDRRAWSNVPRLYTVLRLIDQLDALESFLKREVTDMWFPFTATTFPPSFQQTARSQFLDIQSVVFSKGFKLETGSERKHAHFLRDDMLPFASIAKLGIGSYGVVDKVMSTTTHREYARKLFRRVKGLRQQDVRTFINELTVLKRVDHKHCVKLLYRPQVLCPPHGTGGRLQSCQVL</sequence>
<protein>
    <submittedName>
        <fullName evidence="5">Hsp70 protein-domain-containing protein</fullName>
    </submittedName>
</protein>
<feature type="region of interest" description="Disordered" evidence="3">
    <location>
        <begin position="652"/>
        <end position="674"/>
    </location>
</feature>
<keyword evidence="2" id="KW-0067">ATP-binding</keyword>
<dbReference type="GO" id="GO:0005524">
    <property type="term" value="F:ATP binding"/>
    <property type="evidence" value="ECO:0007669"/>
    <property type="project" value="UniProtKB-KW"/>
</dbReference>
<reference evidence="5" key="1">
    <citation type="journal article" date="2021" name="Nat. Commun.">
        <title>Genetic determinants of endophytism in the Arabidopsis root mycobiome.</title>
        <authorList>
            <person name="Mesny F."/>
            <person name="Miyauchi S."/>
            <person name="Thiergart T."/>
            <person name="Pickel B."/>
            <person name="Atanasova L."/>
            <person name="Karlsson M."/>
            <person name="Huettel B."/>
            <person name="Barry K.W."/>
            <person name="Haridas S."/>
            <person name="Chen C."/>
            <person name="Bauer D."/>
            <person name="Andreopoulos W."/>
            <person name="Pangilinan J."/>
            <person name="LaButti K."/>
            <person name="Riley R."/>
            <person name="Lipzen A."/>
            <person name="Clum A."/>
            <person name="Drula E."/>
            <person name="Henrissat B."/>
            <person name="Kohler A."/>
            <person name="Grigoriev I.V."/>
            <person name="Martin F.M."/>
            <person name="Hacquard S."/>
        </authorList>
    </citation>
    <scope>NUCLEOTIDE SEQUENCE</scope>
    <source>
        <strain evidence="5">MPI-CAGE-AT-0021</strain>
    </source>
</reference>
<dbReference type="InterPro" id="IPR000719">
    <property type="entry name" value="Prot_kinase_dom"/>
</dbReference>
<dbReference type="SUPFAM" id="SSF100920">
    <property type="entry name" value="Heat shock protein 70kD (HSP70), peptide-binding domain"/>
    <property type="match status" value="1"/>
</dbReference>
<dbReference type="SUPFAM" id="SSF56112">
    <property type="entry name" value="Protein kinase-like (PK-like)"/>
    <property type="match status" value="1"/>
</dbReference>
<keyword evidence="1" id="KW-0547">Nucleotide-binding</keyword>
<evidence type="ECO:0000256" key="3">
    <source>
        <dbReference type="SAM" id="MobiDB-lite"/>
    </source>
</evidence>
<dbReference type="Gene3D" id="3.30.30.30">
    <property type="match status" value="1"/>
</dbReference>
<dbReference type="PANTHER" id="PTHR45639">
    <property type="entry name" value="HSC70CB, ISOFORM G-RELATED"/>
    <property type="match status" value="1"/>
</dbReference>
<feature type="compositionally biased region" description="Basic and acidic residues" evidence="3">
    <location>
        <begin position="662"/>
        <end position="674"/>
    </location>
</feature>
<dbReference type="GO" id="GO:0140662">
    <property type="term" value="F:ATP-dependent protein folding chaperone"/>
    <property type="evidence" value="ECO:0007669"/>
    <property type="project" value="InterPro"/>
</dbReference>
<dbReference type="InterPro" id="IPR013126">
    <property type="entry name" value="Hsp_70_fam"/>
</dbReference>
<proteinExistence type="predicted"/>
<dbReference type="SUPFAM" id="SSF53067">
    <property type="entry name" value="Actin-like ATPase domain"/>
    <property type="match status" value="2"/>
</dbReference>
<dbReference type="InterPro" id="IPR029047">
    <property type="entry name" value="HSP70_peptide-bd_sf"/>
</dbReference>
<dbReference type="PROSITE" id="PS50011">
    <property type="entry name" value="PROTEIN_KINASE_DOM"/>
    <property type="match status" value="1"/>
</dbReference>
<dbReference type="Gene3D" id="3.90.640.10">
    <property type="entry name" value="Actin, Chain A, domain 4"/>
    <property type="match status" value="1"/>
</dbReference>
<dbReference type="GO" id="GO:0034663">
    <property type="term" value="C:endoplasmic reticulum chaperone complex"/>
    <property type="evidence" value="ECO:0007669"/>
    <property type="project" value="TreeGrafter"/>
</dbReference>
<dbReference type="OrthoDB" id="248923at2759"/>
<name>A0A9P9J7I3_9HYPO</name>
<evidence type="ECO:0000256" key="1">
    <source>
        <dbReference type="ARBA" id="ARBA00022741"/>
    </source>
</evidence>
<accession>A0A9P9J7I3</accession>
<dbReference type="GO" id="GO:0030968">
    <property type="term" value="P:endoplasmic reticulum unfolded protein response"/>
    <property type="evidence" value="ECO:0007669"/>
    <property type="project" value="TreeGrafter"/>
</dbReference>